<evidence type="ECO:0008006" key="10">
    <source>
        <dbReference type="Google" id="ProtNLM"/>
    </source>
</evidence>
<keyword evidence="2" id="KW-0808">Transferase</keyword>
<dbReference type="InterPro" id="IPR034646">
    <property type="entry name" value="ADCK3_dom"/>
</dbReference>
<evidence type="ECO:0000256" key="1">
    <source>
        <dbReference type="ARBA" id="ARBA00009670"/>
    </source>
</evidence>
<sequence>MLKPALRRGWRDRETVRFGVAPAHAMVVGPVDTATGSFLSLIDGTRTMQQLVEEAALLDLPPEHVRGVVDRLGAAGLLESSTEGGPAAEAVRADHTAFEQLRPDLASLSVRHPEPAGALGRMGARRAVRARVKGAGRVGAAIAALLSASGIGRVEVFDGGTVQPWDVLPGGLPTERIGERRRSAAQRLVHQSSPWSRTPRPRVPVSESGEPGLSLVVLAPRDGLGAYAPDPVLSEPLLIAGIPHLYAGVIEGTGVVGPLVLPGGSACARCDELRRTDAEPAWPRLLAQWRSGRAAPAVPACDAALATTVAGIAAVQALAFLDGELPPCTGAADGARGAVCERAHGADRAASGLRLWRCRFTGCGRRLGSAARTRHNDGVTPVGGQCELEGRMSDLPRKAVTRTAKLAALPLGFAGRATWGLGKRIGGRSAEIVGRELQQRTAEQLFKVLGELKGGAMKFGQALSVFESALPEEIAGPYRAALTKLQEAAPPMPTSTVHAVLAEQLGEDWQELFEEFEDKPAAAASIGQVHRGVWHDGREVAVKVQYPGAGQALLSDLSQLSRFARLLGPLIPGMDIKPLITELRDRVSEELDYSLEAEAQRAHAEEFADDPDVVVPAVVHQCDQVLVTEWMAGLPLSEVIADGTDAQRDRAGQLLARFLFSGPARTGLLHADPHPGNFRLLAGDHPDGPVEEWRLGVLDFGTVDRLPDGLPPTIGTSLRMTLDGEADAVYQQLCEEGFVKESIELDPDAVLEYLLPIIEPAQVDEFTFTRGWMRRQAARVGDPRSPAHQLGKQLNLPPAYLLIHRVTLSTIGVLCQLGATVRLRDELEAWMPGFVPEEEPAGSELTGFDTVIGADISEEAVEGSTA</sequence>
<dbReference type="SUPFAM" id="SSF69572">
    <property type="entry name" value="Activating enzymes of the ubiquitin-like proteins"/>
    <property type="match status" value="1"/>
</dbReference>
<keyword evidence="3" id="KW-0547">Nucleotide-binding</keyword>
<keyword evidence="4" id="KW-0067">ATP-binding</keyword>
<feature type="domain" description="THIF-type NAD/FAD binding fold" evidence="6">
    <location>
        <begin position="127"/>
        <end position="324"/>
    </location>
</feature>
<dbReference type="Proteomes" id="UP000430079">
    <property type="component" value="Unassembled WGS sequence"/>
</dbReference>
<dbReference type="PANTHER" id="PTHR43851:SF3">
    <property type="entry name" value="COENZYME Q8"/>
    <property type="match status" value="1"/>
</dbReference>
<feature type="domain" description="ABC1 atypical kinase-like" evidence="7">
    <location>
        <begin position="484"/>
        <end position="710"/>
    </location>
</feature>
<dbReference type="InterPro" id="IPR000594">
    <property type="entry name" value="ThiF_NAD_FAD-bd"/>
</dbReference>
<evidence type="ECO:0000256" key="4">
    <source>
        <dbReference type="ARBA" id="ARBA00022840"/>
    </source>
</evidence>
<protein>
    <recommendedName>
        <fullName evidence="10">ABC1 atypical kinase-like domain-containing protein</fullName>
    </recommendedName>
</protein>
<dbReference type="InterPro" id="IPR051409">
    <property type="entry name" value="Atypical_kinase_ADCK"/>
</dbReference>
<dbReference type="InterPro" id="IPR004147">
    <property type="entry name" value="ABC1_dom"/>
</dbReference>
<dbReference type="InterPro" id="IPR011009">
    <property type="entry name" value="Kinase-like_dom_sf"/>
</dbReference>
<comment type="similarity">
    <text evidence="1">Belongs to the protein kinase superfamily. ADCK protein kinase family.</text>
</comment>
<dbReference type="PANTHER" id="PTHR43851">
    <property type="match status" value="1"/>
</dbReference>
<evidence type="ECO:0000256" key="2">
    <source>
        <dbReference type="ARBA" id="ARBA00022679"/>
    </source>
</evidence>
<organism evidence="8 9">
    <name type="scientific">Streptomyces glebosus</name>
    <dbReference type="NCBI Taxonomy" id="249580"/>
    <lineage>
        <taxon>Bacteria</taxon>
        <taxon>Bacillati</taxon>
        <taxon>Actinomycetota</taxon>
        <taxon>Actinomycetes</taxon>
        <taxon>Kitasatosporales</taxon>
        <taxon>Streptomycetaceae</taxon>
        <taxon>Streptomyces</taxon>
    </lineage>
</organism>
<dbReference type="Pfam" id="PF03109">
    <property type="entry name" value="ABC1"/>
    <property type="match status" value="1"/>
</dbReference>
<evidence type="ECO:0000259" key="7">
    <source>
        <dbReference type="Pfam" id="PF03109"/>
    </source>
</evidence>
<dbReference type="EMBL" id="BLIO01000001">
    <property type="protein sequence ID" value="GFE14498.1"/>
    <property type="molecule type" value="Genomic_DNA"/>
</dbReference>
<dbReference type="CDD" id="cd13970">
    <property type="entry name" value="ABC1_ADCK3"/>
    <property type="match status" value="1"/>
</dbReference>
<proteinExistence type="inferred from homology"/>
<accession>A0A640STZ4</accession>
<evidence type="ECO:0000256" key="3">
    <source>
        <dbReference type="ARBA" id="ARBA00022741"/>
    </source>
</evidence>
<keyword evidence="9" id="KW-1185">Reference proteome</keyword>
<comment type="caution">
    <text evidence="8">The sequence shown here is derived from an EMBL/GenBank/DDBJ whole genome shotgun (WGS) entry which is preliminary data.</text>
</comment>
<evidence type="ECO:0000313" key="8">
    <source>
        <dbReference type="EMBL" id="GFE14498.1"/>
    </source>
</evidence>
<evidence type="ECO:0000313" key="9">
    <source>
        <dbReference type="Proteomes" id="UP000430079"/>
    </source>
</evidence>
<dbReference type="GO" id="GO:0008641">
    <property type="term" value="F:ubiquitin-like modifier activating enzyme activity"/>
    <property type="evidence" value="ECO:0007669"/>
    <property type="project" value="InterPro"/>
</dbReference>
<dbReference type="AlphaFoldDB" id="A0A640STZ4"/>
<reference evidence="8 9" key="1">
    <citation type="submission" date="2019-12" db="EMBL/GenBank/DDBJ databases">
        <title>Whole genome shotgun sequence of Streptomyces hygroscopicus subsp. glebosus NBRC 13786.</title>
        <authorList>
            <person name="Ichikawa N."/>
            <person name="Kimura A."/>
            <person name="Kitahashi Y."/>
            <person name="Komaki H."/>
            <person name="Tamura T."/>
        </authorList>
    </citation>
    <scope>NUCLEOTIDE SEQUENCE [LARGE SCALE GENOMIC DNA]</scope>
    <source>
        <strain evidence="8 9">NBRC 13786</strain>
    </source>
</reference>
<name>A0A640STZ4_9ACTN</name>
<dbReference type="InterPro" id="IPR035985">
    <property type="entry name" value="Ubiquitin-activating_enz"/>
</dbReference>
<dbReference type="GO" id="GO:0005524">
    <property type="term" value="F:ATP binding"/>
    <property type="evidence" value="ECO:0007669"/>
    <property type="project" value="UniProtKB-KW"/>
</dbReference>
<evidence type="ECO:0000256" key="5">
    <source>
        <dbReference type="SAM" id="MobiDB-lite"/>
    </source>
</evidence>
<dbReference type="GO" id="GO:0016740">
    <property type="term" value="F:transferase activity"/>
    <property type="evidence" value="ECO:0007669"/>
    <property type="project" value="UniProtKB-KW"/>
</dbReference>
<gene>
    <name evidence="8" type="ORF">Sgleb_25450</name>
</gene>
<evidence type="ECO:0000259" key="6">
    <source>
        <dbReference type="Pfam" id="PF00899"/>
    </source>
</evidence>
<dbReference type="Pfam" id="PF00899">
    <property type="entry name" value="ThiF"/>
    <property type="match status" value="1"/>
</dbReference>
<dbReference type="SUPFAM" id="SSF56112">
    <property type="entry name" value="Protein kinase-like (PK-like)"/>
    <property type="match status" value="1"/>
</dbReference>
<dbReference type="Gene3D" id="3.40.50.720">
    <property type="entry name" value="NAD(P)-binding Rossmann-like Domain"/>
    <property type="match status" value="1"/>
</dbReference>
<feature type="region of interest" description="Disordered" evidence="5">
    <location>
        <begin position="187"/>
        <end position="208"/>
    </location>
</feature>